<dbReference type="KEGG" id="tva:4764672"/>
<dbReference type="AlphaFoldDB" id="A2EKQ1"/>
<sequence>MLLPAIFFAVAANSIPFSFGGKSNNKNTDGNQKVSLQQEQAAIINGKPRNTQTPKPSITKFRKLSFNQAANIPIEFPTDTENSNNLADEIKNQLTSTPMIVFYSVLSLCIIIAIGIFMFYKDPEDEGVETTQDAVIEHQLQEVLDSKLENETMVI</sequence>
<feature type="transmembrane region" description="Helical" evidence="1">
    <location>
        <begin position="100"/>
        <end position="120"/>
    </location>
</feature>
<dbReference type="VEuPathDB" id="TrichDB:TVAG_103400"/>
<reference evidence="2" key="2">
    <citation type="journal article" date="2007" name="Science">
        <title>Draft genome sequence of the sexually transmitted pathogen Trichomonas vaginalis.</title>
        <authorList>
            <person name="Carlton J.M."/>
            <person name="Hirt R.P."/>
            <person name="Silva J.C."/>
            <person name="Delcher A.L."/>
            <person name="Schatz M."/>
            <person name="Zhao Q."/>
            <person name="Wortman J.R."/>
            <person name="Bidwell S.L."/>
            <person name="Alsmark U.C.M."/>
            <person name="Besteiro S."/>
            <person name="Sicheritz-Ponten T."/>
            <person name="Noel C.J."/>
            <person name="Dacks J.B."/>
            <person name="Foster P.G."/>
            <person name="Simillion C."/>
            <person name="Van de Peer Y."/>
            <person name="Miranda-Saavedra D."/>
            <person name="Barton G.J."/>
            <person name="Westrop G.D."/>
            <person name="Mueller S."/>
            <person name="Dessi D."/>
            <person name="Fiori P.L."/>
            <person name="Ren Q."/>
            <person name="Paulsen I."/>
            <person name="Zhang H."/>
            <person name="Bastida-Corcuera F.D."/>
            <person name="Simoes-Barbosa A."/>
            <person name="Brown M.T."/>
            <person name="Hayes R.D."/>
            <person name="Mukherjee M."/>
            <person name="Okumura C.Y."/>
            <person name="Schneider R."/>
            <person name="Smith A.J."/>
            <person name="Vanacova S."/>
            <person name="Villalvazo M."/>
            <person name="Haas B.J."/>
            <person name="Pertea M."/>
            <person name="Feldblyum T.V."/>
            <person name="Utterback T.R."/>
            <person name="Shu C.L."/>
            <person name="Osoegawa K."/>
            <person name="de Jong P.J."/>
            <person name="Hrdy I."/>
            <person name="Horvathova L."/>
            <person name="Zubacova Z."/>
            <person name="Dolezal P."/>
            <person name="Malik S.B."/>
            <person name="Logsdon J.M. Jr."/>
            <person name="Henze K."/>
            <person name="Gupta A."/>
            <person name="Wang C.C."/>
            <person name="Dunne R.L."/>
            <person name="Upcroft J.A."/>
            <person name="Upcroft P."/>
            <person name="White O."/>
            <person name="Salzberg S.L."/>
            <person name="Tang P."/>
            <person name="Chiu C.-H."/>
            <person name="Lee Y.-S."/>
            <person name="Embley T.M."/>
            <person name="Coombs G.H."/>
            <person name="Mottram J.C."/>
            <person name="Tachezy J."/>
            <person name="Fraser-Liggett C.M."/>
            <person name="Johnson P.J."/>
        </authorList>
    </citation>
    <scope>NUCLEOTIDE SEQUENCE [LARGE SCALE GENOMIC DNA]</scope>
    <source>
        <strain evidence="2">G3</strain>
    </source>
</reference>
<keyword evidence="1" id="KW-0812">Transmembrane</keyword>
<keyword evidence="3" id="KW-1185">Reference proteome</keyword>
<dbReference type="SMR" id="A2EKQ1"/>
<reference evidence="2" key="1">
    <citation type="submission" date="2006-10" db="EMBL/GenBank/DDBJ databases">
        <authorList>
            <person name="Amadeo P."/>
            <person name="Zhao Q."/>
            <person name="Wortman J."/>
            <person name="Fraser-Liggett C."/>
            <person name="Carlton J."/>
        </authorList>
    </citation>
    <scope>NUCLEOTIDE SEQUENCE</scope>
    <source>
        <strain evidence="2">G3</strain>
    </source>
</reference>
<evidence type="ECO:0000313" key="2">
    <source>
        <dbReference type="EMBL" id="EAY06790.1"/>
    </source>
</evidence>
<protein>
    <submittedName>
        <fullName evidence="2">Uncharacterized protein</fullName>
    </submittedName>
</protein>
<dbReference type="RefSeq" id="XP_001319013.1">
    <property type="nucleotide sequence ID" value="XM_001318978.1"/>
</dbReference>
<name>A2EKQ1_TRIV3</name>
<gene>
    <name evidence="2" type="ORF">TVAG_103400</name>
</gene>
<proteinExistence type="predicted"/>
<dbReference type="EMBL" id="DS113415">
    <property type="protein sequence ID" value="EAY06790.1"/>
    <property type="molecule type" value="Genomic_DNA"/>
</dbReference>
<accession>A2EKQ1</accession>
<evidence type="ECO:0000313" key="3">
    <source>
        <dbReference type="Proteomes" id="UP000001542"/>
    </source>
</evidence>
<dbReference type="Proteomes" id="UP000001542">
    <property type="component" value="Unassembled WGS sequence"/>
</dbReference>
<keyword evidence="1" id="KW-0472">Membrane</keyword>
<dbReference type="InParanoid" id="A2EKQ1"/>
<organism evidence="2 3">
    <name type="scientific">Trichomonas vaginalis (strain ATCC PRA-98 / G3)</name>
    <dbReference type="NCBI Taxonomy" id="412133"/>
    <lineage>
        <taxon>Eukaryota</taxon>
        <taxon>Metamonada</taxon>
        <taxon>Parabasalia</taxon>
        <taxon>Trichomonadida</taxon>
        <taxon>Trichomonadidae</taxon>
        <taxon>Trichomonas</taxon>
    </lineage>
</organism>
<keyword evidence="1" id="KW-1133">Transmembrane helix</keyword>
<dbReference type="VEuPathDB" id="TrichDB:TVAGG3_0931220"/>
<evidence type="ECO:0000256" key="1">
    <source>
        <dbReference type="SAM" id="Phobius"/>
    </source>
</evidence>